<proteinExistence type="predicted"/>
<protein>
    <submittedName>
        <fullName evidence="3">Copper amine oxidase N-terminal domain-containing protein</fullName>
    </submittedName>
</protein>
<dbReference type="Gene3D" id="3.30.457.10">
    <property type="entry name" value="Copper amine oxidase-like, N-terminal domain"/>
    <property type="match status" value="1"/>
</dbReference>
<dbReference type="InterPro" id="IPR012854">
    <property type="entry name" value="Cu_amine_oxidase-like_N"/>
</dbReference>
<dbReference type="AlphaFoldDB" id="A0A9D5LZQ4"/>
<sequence length="482" mass="53712">MKHKKLICIFITCFLITFSRIGTAFAEGEQTYDIGTYYQLGSYLDAPIVWKCIDNTDENGVLLVSDKILCYKAADVGKSNYLTNGYVIAGSNFWEETDIRAWLNSTAPAGDVVWPRGYPPEADRIFRSKYPYADEAGFLSEGNFTASELAVMKTVSQWQALPEYKLELSENGQTRPYLATYTTGSDRDPYTLHHNTVSEFGDAFRGAMYRVTDTMFLLNEAQVYAMWQNFGIAGAKRTDTAAWAGAVDSEAAKYWPPAADEVSVDEYSEYWLRTPALNRPFDYWSDSSGLTTIQGENGYMSALVNDKELGIRPAFYLNTDNVIIKSGSGTETDPYVIDGNSVQTGVAVFSQGRQLTLDQAPVEENGRLLVPVRAVFESLGAEVNWDEAANQVTAVKEDTTVQLEIDNATMVVNEAEVALEAPARLIGDRTLVPLRAVSEALDAKVVYVENLQRVVVDQPEPMVFSPDWNPSWYQTIFQGWDD</sequence>
<reference evidence="3" key="1">
    <citation type="submission" date="2020-10" db="EMBL/GenBank/DDBJ databases">
        <title>ChiBAC.</title>
        <authorList>
            <person name="Zenner C."/>
            <person name="Hitch T.C.A."/>
            <person name="Clavel T."/>
        </authorList>
    </citation>
    <scope>NUCLEOTIDE SEQUENCE</scope>
    <source>
        <strain evidence="3">DSM 107454</strain>
    </source>
</reference>
<organism evidence="3 4">
    <name type="scientific">Ructibacterium gallinarum</name>
    <dbReference type="NCBI Taxonomy" id="2779355"/>
    <lineage>
        <taxon>Bacteria</taxon>
        <taxon>Bacillati</taxon>
        <taxon>Bacillota</taxon>
        <taxon>Clostridia</taxon>
        <taxon>Eubacteriales</taxon>
        <taxon>Oscillospiraceae</taxon>
        <taxon>Ructibacterium</taxon>
    </lineage>
</organism>
<dbReference type="InterPro" id="IPR036582">
    <property type="entry name" value="Mao_N_sf"/>
</dbReference>
<dbReference type="Proteomes" id="UP000806542">
    <property type="component" value="Unassembled WGS sequence"/>
</dbReference>
<dbReference type="EMBL" id="JADCKB010000032">
    <property type="protein sequence ID" value="MBE5041043.1"/>
    <property type="molecule type" value="Genomic_DNA"/>
</dbReference>
<dbReference type="Pfam" id="PF07833">
    <property type="entry name" value="Cu_amine_oxidN1"/>
    <property type="match status" value="1"/>
</dbReference>
<accession>A0A9D5LZQ4</accession>
<feature type="domain" description="Copper amine oxidase-like N-terminal" evidence="2">
    <location>
        <begin position="351"/>
        <end position="454"/>
    </location>
</feature>
<keyword evidence="1" id="KW-0732">Signal</keyword>
<feature type="signal peptide" evidence="1">
    <location>
        <begin position="1"/>
        <end position="26"/>
    </location>
</feature>
<dbReference type="SUPFAM" id="SSF55383">
    <property type="entry name" value="Copper amine oxidase, domain N"/>
    <property type="match status" value="1"/>
</dbReference>
<evidence type="ECO:0000256" key="1">
    <source>
        <dbReference type="SAM" id="SignalP"/>
    </source>
</evidence>
<gene>
    <name evidence="3" type="ORF">INF28_11295</name>
</gene>
<name>A0A9D5LZQ4_9FIRM</name>
<evidence type="ECO:0000313" key="4">
    <source>
        <dbReference type="Proteomes" id="UP000806542"/>
    </source>
</evidence>
<comment type="caution">
    <text evidence="3">The sequence shown here is derived from an EMBL/GenBank/DDBJ whole genome shotgun (WGS) entry which is preliminary data.</text>
</comment>
<keyword evidence="4" id="KW-1185">Reference proteome</keyword>
<evidence type="ECO:0000313" key="3">
    <source>
        <dbReference type="EMBL" id="MBE5041043.1"/>
    </source>
</evidence>
<feature type="chain" id="PRO_5038789394" evidence="1">
    <location>
        <begin position="27"/>
        <end position="482"/>
    </location>
</feature>
<evidence type="ECO:0000259" key="2">
    <source>
        <dbReference type="Pfam" id="PF07833"/>
    </source>
</evidence>